<evidence type="ECO:0000313" key="5">
    <source>
        <dbReference type="EMBL" id="WXA98264.1"/>
    </source>
</evidence>
<gene>
    <name evidence="5" type="ORF">LZC95_15655</name>
</gene>
<keyword evidence="6" id="KW-1185">Reference proteome</keyword>
<feature type="domain" description="Ppx/GppA phosphatase C-terminal" evidence="4">
    <location>
        <begin position="350"/>
        <end position="502"/>
    </location>
</feature>
<evidence type="ECO:0000256" key="2">
    <source>
        <dbReference type="ARBA" id="ARBA00022801"/>
    </source>
</evidence>
<dbReference type="PIRSF" id="PIRSF001267">
    <property type="entry name" value="Pyrophosphatase_GppA_Ppx"/>
    <property type="match status" value="1"/>
</dbReference>
<dbReference type="PANTHER" id="PTHR30005:SF0">
    <property type="entry name" value="RETROGRADE REGULATION PROTEIN 2"/>
    <property type="match status" value="1"/>
</dbReference>
<organism evidence="5 6">
    <name type="scientific">Pendulispora brunnea</name>
    <dbReference type="NCBI Taxonomy" id="2905690"/>
    <lineage>
        <taxon>Bacteria</taxon>
        <taxon>Pseudomonadati</taxon>
        <taxon>Myxococcota</taxon>
        <taxon>Myxococcia</taxon>
        <taxon>Myxococcales</taxon>
        <taxon>Sorangiineae</taxon>
        <taxon>Pendulisporaceae</taxon>
        <taxon>Pendulispora</taxon>
    </lineage>
</organism>
<dbReference type="InterPro" id="IPR048950">
    <property type="entry name" value="Ppx_GppA_C"/>
</dbReference>
<dbReference type="Gene3D" id="3.30.420.40">
    <property type="match status" value="1"/>
</dbReference>
<evidence type="ECO:0000259" key="4">
    <source>
        <dbReference type="Pfam" id="PF21447"/>
    </source>
</evidence>
<accession>A0ABZ2KI79</accession>
<dbReference type="CDD" id="cd24006">
    <property type="entry name" value="ASKHA_NBD_PPX_GppA"/>
    <property type="match status" value="1"/>
</dbReference>
<dbReference type="InterPro" id="IPR050273">
    <property type="entry name" value="GppA/Ppx_hydrolase"/>
</dbReference>
<dbReference type="Pfam" id="PF02541">
    <property type="entry name" value="Ppx-GppA"/>
    <property type="match status" value="1"/>
</dbReference>
<dbReference type="InterPro" id="IPR003695">
    <property type="entry name" value="Ppx_GppA_N"/>
</dbReference>
<comment type="similarity">
    <text evidence="1">Belongs to the heat shock protein 70 family.</text>
</comment>
<reference evidence="5 6" key="1">
    <citation type="submission" date="2021-12" db="EMBL/GenBank/DDBJ databases">
        <title>Discovery of the Pendulisporaceae a myxobacterial family with distinct sporulation behavior and unique specialized metabolism.</title>
        <authorList>
            <person name="Garcia R."/>
            <person name="Popoff A."/>
            <person name="Bader C.D."/>
            <person name="Loehr J."/>
            <person name="Walesch S."/>
            <person name="Walt C."/>
            <person name="Boldt J."/>
            <person name="Bunk B."/>
            <person name="Haeckl F.J.F.P.J."/>
            <person name="Gunesch A.P."/>
            <person name="Birkelbach J."/>
            <person name="Nuebel U."/>
            <person name="Pietschmann T."/>
            <person name="Bach T."/>
            <person name="Mueller R."/>
        </authorList>
    </citation>
    <scope>NUCLEOTIDE SEQUENCE [LARGE SCALE GENOMIC DNA]</scope>
    <source>
        <strain evidence="5 6">MSr12523</strain>
    </source>
</reference>
<dbReference type="SUPFAM" id="SSF53067">
    <property type="entry name" value="Actin-like ATPase domain"/>
    <property type="match status" value="2"/>
</dbReference>
<dbReference type="InterPro" id="IPR018181">
    <property type="entry name" value="Heat_shock_70_CS"/>
</dbReference>
<feature type="domain" description="Ppx/GppA phosphatase N-terminal" evidence="3">
    <location>
        <begin position="46"/>
        <end position="331"/>
    </location>
</feature>
<name>A0ABZ2KI79_9BACT</name>
<proteinExistence type="inferred from homology"/>
<dbReference type="InterPro" id="IPR043129">
    <property type="entry name" value="ATPase_NBD"/>
</dbReference>
<dbReference type="PANTHER" id="PTHR30005">
    <property type="entry name" value="EXOPOLYPHOSPHATASE"/>
    <property type="match status" value="1"/>
</dbReference>
<dbReference type="SUPFAM" id="SSF109604">
    <property type="entry name" value="HD-domain/PDEase-like"/>
    <property type="match status" value="1"/>
</dbReference>
<dbReference type="Proteomes" id="UP001379533">
    <property type="component" value="Chromosome"/>
</dbReference>
<evidence type="ECO:0000259" key="3">
    <source>
        <dbReference type="Pfam" id="PF02541"/>
    </source>
</evidence>
<dbReference type="InterPro" id="IPR003607">
    <property type="entry name" value="HD/PDEase_dom"/>
</dbReference>
<dbReference type="EMBL" id="CP089982">
    <property type="protein sequence ID" value="WXA98264.1"/>
    <property type="molecule type" value="Genomic_DNA"/>
</dbReference>
<evidence type="ECO:0000313" key="6">
    <source>
        <dbReference type="Proteomes" id="UP001379533"/>
    </source>
</evidence>
<dbReference type="Pfam" id="PF21447">
    <property type="entry name" value="Ppx-GppA_III"/>
    <property type="match status" value="1"/>
</dbReference>
<protein>
    <submittedName>
        <fullName evidence="5">Ppx/GppA family phosphatase</fullName>
    </submittedName>
</protein>
<dbReference type="PROSITE" id="PS00329">
    <property type="entry name" value="HSP70_2"/>
    <property type="match status" value="1"/>
</dbReference>
<dbReference type="CDD" id="cd00077">
    <property type="entry name" value="HDc"/>
    <property type="match status" value="1"/>
</dbReference>
<dbReference type="Gene3D" id="1.10.3210.10">
    <property type="entry name" value="Hypothetical protein af1432"/>
    <property type="match status" value="1"/>
</dbReference>
<dbReference type="RefSeq" id="WP_394848877.1">
    <property type="nucleotide sequence ID" value="NZ_CP089982.1"/>
</dbReference>
<keyword evidence="2" id="KW-0378">Hydrolase</keyword>
<dbReference type="Gene3D" id="3.30.420.150">
    <property type="entry name" value="Exopolyphosphatase. Domain 2"/>
    <property type="match status" value="1"/>
</dbReference>
<sequence>MPSFAAIDVGSNAIRLRIVEAEGPSRGAGGRVQLPLLPTDSAWREVASVRAPVRLGGEVFLSGKLAPTSIGRACAAFKEFRREMDAAKVVAYRATATSAVREAANGTTLVERARREAGIELEIIYGVEEARLIQLAVTRRLALEDRRVLLIDVGGGSTELTVLDKGQSSFSISLPLGSVRLLEAFMKDATTVSKEMTRIVQEAVDRALVEARPQLSRLAAAASPAGGPDALTLVGTGGNIETLATLCPAKERPPGEIAADVAEMRALFPKLCAMSPAERARTYGLRPDRADTIVPAAAIFLRIAESLGASYIVTPQVGLKEGILEELVDKHFQVWDVLREAENVLGACVRLGQRFQFDEAHGAHVSRLAARLFDDLRGEHQLSDRDRLLMRAAALLHDIGDFVRYDGHHKHSYYLIQNSDIMGLTPDERSIIANVARYHRKSGPDPSHPNFRDLDKESRGKVRALAAMLRIADALDREHLGKVRNVWATIDSGKGRVVLKIDGDHERELEEWTVRAKAGLFRDVFGLEIVIG</sequence>
<evidence type="ECO:0000256" key="1">
    <source>
        <dbReference type="ARBA" id="ARBA00007381"/>
    </source>
</evidence>
<dbReference type="InterPro" id="IPR030673">
    <property type="entry name" value="PyroPPase_GppA_Ppx"/>
</dbReference>